<reference evidence="1 2" key="1">
    <citation type="submission" date="2024-01" db="EMBL/GenBank/DDBJ databases">
        <title>The genomes of 5 underutilized Papilionoideae crops provide insights into root nodulation and disease resistanc.</title>
        <authorList>
            <person name="Yuan L."/>
        </authorList>
    </citation>
    <scope>NUCLEOTIDE SEQUENCE [LARGE SCALE GENOMIC DNA]</scope>
    <source>
        <strain evidence="1">ZHUSHIDOU_FW_LH</strain>
        <tissue evidence="1">Leaf</tissue>
    </source>
</reference>
<dbReference type="Proteomes" id="UP001372338">
    <property type="component" value="Unassembled WGS sequence"/>
</dbReference>
<accession>A0AAN9DYL0</accession>
<sequence>MMRMSTLIIGGKVKRSMKRPRSLVVMLVLHLKHNLGFYVKEDLKPHNLLPKEYVLDSKEISVMRGAESRKAKRRVAHKEGMESSTIDIEVSSVGPKVDNHVEIKKDIDLSKVEFFPLRVHPLSERLGIWECAPSRSQVRNLLVESNIVGHGHTEQKALASIGPPQVPGGIGPPGLVSPVDWIT</sequence>
<keyword evidence="2" id="KW-1185">Reference proteome</keyword>
<comment type="caution">
    <text evidence="1">The sequence shown here is derived from an EMBL/GenBank/DDBJ whole genome shotgun (WGS) entry which is preliminary data.</text>
</comment>
<organism evidence="1 2">
    <name type="scientific">Crotalaria pallida</name>
    <name type="common">Smooth rattlebox</name>
    <name type="synonym">Crotalaria striata</name>
    <dbReference type="NCBI Taxonomy" id="3830"/>
    <lineage>
        <taxon>Eukaryota</taxon>
        <taxon>Viridiplantae</taxon>
        <taxon>Streptophyta</taxon>
        <taxon>Embryophyta</taxon>
        <taxon>Tracheophyta</taxon>
        <taxon>Spermatophyta</taxon>
        <taxon>Magnoliopsida</taxon>
        <taxon>eudicotyledons</taxon>
        <taxon>Gunneridae</taxon>
        <taxon>Pentapetalae</taxon>
        <taxon>rosids</taxon>
        <taxon>fabids</taxon>
        <taxon>Fabales</taxon>
        <taxon>Fabaceae</taxon>
        <taxon>Papilionoideae</taxon>
        <taxon>50 kb inversion clade</taxon>
        <taxon>genistoids sensu lato</taxon>
        <taxon>core genistoids</taxon>
        <taxon>Crotalarieae</taxon>
        <taxon>Crotalaria</taxon>
    </lineage>
</organism>
<evidence type="ECO:0000313" key="2">
    <source>
        <dbReference type="Proteomes" id="UP001372338"/>
    </source>
</evidence>
<evidence type="ECO:0000313" key="1">
    <source>
        <dbReference type="EMBL" id="KAK7243114.1"/>
    </source>
</evidence>
<dbReference type="AlphaFoldDB" id="A0AAN9DYL0"/>
<dbReference type="EMBL" id="JAYWIO010000008">
    <property type="protein sequence ID" value="KAK7243114.1"/>
    <property type="molecule type" value="Genomic_DNA"/>
</dbReference>
<proteinExistence type="predicted"/>
<protein>
    <submittedName>
        <fullName evidence="1">Uncharacterized protein</fullName>
    </submittedName>
</protein>
<name>A0AAN9DYL0_CROPI</name>
<gene>
    <name evidence="1" type="ORF">RIF29_37900</name>
</gene>